<evidence type="ECO:0000256" key="1">
    <source>
        <dbReference type="ARBA" id="ARBA00004651"/>
    </source>
</evidence>
<dbReference type="InterPro" id="IPR010920">
    <property type="entry name" value="LSM_dom_sf"/>
</dbReference>
<feature type="transmembrane region" description="Helical" evidence="8">
    <location>
        <begin position="90"/>
        <end position="111"/>
    </location>
</feature>
<feature type="domain" description="Mechanosensitive ion channel MscS C-terminal" evidence="10">
    <location>
        <begin position="532"/>
        <end position="617"/>
    </location>
</feature>
<feature type="region of interest" description="Disordered" evidence="7">
    <location>
        <begin position="299"/>
        <end position="325"/>
    </location>
</feature>
<evidence type="ECO:0000256" key="7">
    <source>
        <dbReference type="SAM" id="MobiDB-lite"/>
    </source>
</evidence>
<feature type="transmembrane region" description="Helical" evidence="8">
    <location>
        <begin position="268"/>
        <end position="289"/>
    </location>
</feature>
<feature type="transmembrane region" description="Helical" evidence="8">
    <location>
        <begin position="195"/>
        <end position="214"/>
    </location>
</feature>
<evidence type="ECO:0000313" key="13">
    <source>
        <dbReference type="Proteomes" id="UP001244552"/>
    </source>
</evidence>
<keyword evidence="3" id="KW-1003">Cell membrane</keyword>
<dbReference type="InterPro" id="IPR011014">
    <property type="entry name" value="MscS_channel_TM-2"/>
</dbReference>
<dbReference type="PANTHER" id="PTHR30460:SF0">
    <property type="entry name" value="MODERATE CONDUCTANCE MECHANOSENSITIVE CHANNEL YBIO"/>
    <property type="match status" value="1"/>
</dbReference>
<evidence type="ECO:0000259" key="9">
    <source>
        <dbReference type="Pfam" id="PF00924"/>
    </source>
</evidence>
<evidence type="ECO:0000256" key="5">
    <source>
        <dbReference type="ARBA" id="ARBA00022989"/>
    </source>
</evidence>
<keyword evidence="6 8" id="KW-0472">Membrane</keyword>
<comment type="similarity">
    <text evidence="2">Belongs to the MscS (TC 1.A.23) family.</text>
</comment>
<feature type="transmembrane region" description="Helical" evidence="8">
    <location>
        <begin position="336"/>
        <end position="356"/>
    </location>
</feature>
<dbReference type="InterPro" id="IPR045276">
    <property type="entry name" value="YbiO_bact"/>
</dbReference>
<dbReference type="Pfam" id="PF21088">
    <property type="entry name" value="MS_channel_1st"/>
    <property type="match status" value="1"/>
</dbReference>
<feature type="domain" description="Mechanosensitive ion channel MscS" evidence="9">
    <location>
        <begin position="461"/>
        <end position="525"/>
    </location>
</feature>
<evidence type="ECO:0000256" key="4">
    <source>
        <dbReference type="ARBA" id="ARBA00022692"/>
    </source>
</evidence>
<organism evidence="12 13">
    <name type="scientific">Azospirillum picis</name>
    <dbReference type="NCBI Taxonomy" id="488438"/>
    <lineage>
        <taxon>Bacteria</taxon>
        <taxon>Pseudomonadati</taxon>
        <taxon>Pseudomonadota</taxon>
        <taxon>Alphaproteobacteria</taxon>
        <taxon>Rhodospirillales</taxon>
        <taxon>Azospirillaceae</taxon>
        <taxon>Azospirillum</taxon>
    </lineage>
</organism>
<dbReference type="InterPro" id="IPR023408">
    <property type="entry name" value="MscS_beta-dom_sf"/>
</dbReference>
<evidence type="ECO:0000256" key="8">
    <source>
        <dbReference type="SAM" id="Phobius"/>
    </source>
</evidence>
<dbReference type="Proteomes" id="UP001244552">
    <property type="component" value="Unassembled WGS sequence"/>
</dbReference>
<feature type="transmembrane region" description="Helical" evidence="8">
    <location>
        <begin position="368"/>
        <end position="390"/>
    </location>
</feature>
<dbReference type="SUPFAM" id="SSF82689">
    <property type="entry name" value="Mechanosensitive channel protein MscS (YggB), C-terminal domain"/>
    <property type="match status" value="1"/>
</dbReference>
<evidence type="ECO:0000313" key="12">
    <source>
        <dbReference type="EMBL" id="MDQ0533576.1"/>
    </source>
</evidence>
<feature type="transmembrane region" description="Helical" evidence="8">
    <location>
        <begin position="49"/>
        <end position="69"/>
    </location>
</feature>
<proteinExistence type="inferred from homology"/>
<feature type="transmembrane region" description="Helical" evidence="8">
    <location>
        <begin position="117"/>
        <end position="135"/>
    </location>
</feature>
<dbReference type="InterPro" id="IPR049142">
    <property type="entry name" value="MS_channel_1st"/>
</dbReference>
<comment type="subcellular location">
    <subcellularLocation>
        <location evidence="1">Cell membrane</location>
        <topology evidence="1">Multi-pass membrane protein</topology>
    </subcellularLocation>
</comment>
<feature type="transmembrane region" description="Helical" evidence="8">
    <location>
        <begin position="444"/>
        <end position="473"/>
    </location>
</feature>
<evidence type="ECO:0000256" key="3">
    <source>
        <dbReference type="ARBA" id="ARBA00022475"/>
    </source>
</evidence>
<dbReference type="InterPro" id="IPR049278">
    <property type="entry name" value="MS_channel_C"/>
</dbReference>
<evidence type="ECO:0000256" key="6">
    <source>
        <dbReference type="ARBA" id="ARBA00023136"/>
    </source>
</evidence>
<dbReference type="InterPro" id="IPR011066">
    <property type="entry name" value="MscS_channel_C_sf"/>
</dbReference>
<accession>A0ABU0MJD9</accession>
<dbReference type="Gene3D" id="2.30.30.60">
    <property type="match status" value="1"/>
</dbReference>
<keyword evidence="4 8" id="KW-0812">Transmembrane</keyword>
<keyword evidence="5 8" id="KW-1133">Transmembrane helix</keyword>
<feature type="transmembrane region" description="Helical" evidence="8">
    <location>
        <begin position="235"/>
        <end position="256"/>
    </location>
</feature>
<evidence type="ECO:0000259" key="11">
    <source>
        <dbReference type="Pfam" id="PF21088"/>
    </source>
</evidence>
<dbReference type="Pfam" id="PF21082">
    <property type="entry name" value="MS_channel_3rd"/>
    <property type="match status" value="1"/>
</dbReference>
<dbReference type="Pfam" id="PF00924">
    <property type="entry name" value="MS_channel_2nd"/>
    <property type="match status" value="1"/>
</dbReference>
<reference evidence="12 13" key="1">
    <citation type="submission" date="2023-07" db="EMBL/GenBank/DDBJ databases">
        <title>Genomic Encyclopedia of Type Strains, Phase IV (KMG-IV): sequencing the most valuable type-strain genomes for metagenomic binning, comparative biology and taxonomic classification.</title>
        <authorList>
            <person name="Goeker M."/>
        </authorList>
    </citation>
    <scope>NUCLEOTIDE SEQUENCE [LARGE SCALE GENOMIC DNA]</scope>
    <source>
        <strain evidence="12 13">DSM 19922</strain>
    </source>
</reference>
<dbReference type="PANTHER" id="PTHR30460">
    <property type="entry name" value="MODERATE CONDUCTANCE MECHANOSENSITIVE CHANNEL YBIO"/>
    <property type="match status" value="1"/>
</dbReference>
<dbReference type="RefSeq" id="WP_209981992.1">
    <property type="nucleotide sequence ID" value="NZ_JAGINO010000007.1"/>
</dbReference>
<keyword evidence="13" id="KW-1185">Reference proteome</keyword>
<dbReference type="SUPFAM" id="SSF50182">
    <property type="entry name" value="Sm-like ribonucleoproteins"/>
    <property type="match status" value="1"/>
</dbReference>
<name>A0ABU0MJD9_9PROT</name>
<comment type="caution">
    <text evidence="12">The sequence shown here is derived from an EMBL/GenBank/DDBJ whole genome shotgun (WGS) entry which is preliminary data.</text>
</comment>
<feature type="domain" description="Mechanosensitive ion channel transmembrane helices 2/3" evidence="11">
    <location>
        <begin position="420"/>
        <end position="459"/>
    </location>
</feature>
<feature type="transmembrane region" description="Helical" evidence="8">
    <location>
        <begin position="166"/>
        <end position="189"/>
    </location>
</feature>
<dbReference type="SUPFAM" id="SSF82861">
    <property type="entry name" value="Mechanosensitive channel protein MscS (YggB), transmembrane region"/>
    <property type="match status" value="1"/>
</dbReference>
<feature type="transmembrane region" description="Helical" evidence="8">
    <location>
        <begin position="419"/>
        <end position="438"/>
    </location>
</feature>
<evidence type="ECO:0000256" key="2">
    <source>
        <dbReference type="ARBA" id="ARBA00008017"/>
    </source>
</evidence>
<gene>
    <name evidence="12" type="ORF">QO018_002434</name>
</gene>
<dbReference type="EMBL" id="JAUSVU010000007">
    <property type="protein sequence ID" value="MDQ0533576.1"/>
    <property type="molecule type" value="Genomic_DNA"/>
</dbReference>
<dbReference type="Gene3D" id="1.10.287.1260">
    <property type="match status" value="1"/>
</dbReference>
<sequence>MEPLSPLEMGLKEYAQRLDAIAAVYPRLPAILAYSVVHPNGVEAPMAPWRSLVGLAALFAAGLAMAVSARRLLRLGALRLGSAPAPLLRLSADLAQMAAFALGAFLAFAIMRPPHPAVPALLLATMQVVATLLLTDRLLRLLTAPADPAHRLLPLGDAAARALQRAAVTAVALAVVPLGVLDVLRALGIPHQADIALGLPITALPFLYLLWLVWSGRSAVARTLAEGLRLDSRSTAILSAWPALGSLYLLWLWTIVTRDAVQMVPGTGLRLLGSLLLALGLPLAALALARPLARFYRTDGRDDSPDDSPDFMREEGGEAEPPGAIEPPQVVRLTRAILLALVVLAVAGTAAIWEIGLGSGPASVPARLLLNLSVVLLLGYVAWSLVVRGVDRALDASRRTGPSTKAQRMATLLPLLRKALQVTLVAVVAMVALSSMGVEIAPLLAGAGVVGIAVGLGAQSIIADIFAGIFFLLEDAFHVGDYVEIGQLRGTVEGISLRSLKLRHHRGAVHTVPFGQIKALTNHSRDWVLMRLEFRVPAHTDLDQVKALVKQVGKQLAADPEIGPNIIEPLKSQGVRRVEDDALIIGVKFTAKPNEQFVIRREAYQRLIRSFIENGIALVGRGVVVRVEDPRAGGTQAIGLAAAQALHHAIDTPANSE</sequence>
<evidence type="ECO:0000259" key="10">
    <source>
        <dbReference type="Pfam" id="PF21082"/>
    </source>
</evidence>
<protein>
    <submittedName>
        <fullName evidence="12">Small-conductance mechanosensitive channel</fullName>
    </submittedName>
</protein>
<dbReference type="Gene3D" id="3.30.70.100">
    <property type="match status" value="1"/>
</dbReference>
<dbReference type="InterPro" id="IPR006685">
    <property type="entry name" value="MscS_channel_2nd"/>
</dbReference>